<evidence type="ECO:0000313" key="3">
    <source>
        <dbReference type="EMBL" id="QDU73023.1"/>
    </source>
</evidence>
<feature type="domain" description="DUF6677" evidence="2">
    <location>
        <begin position="13"/>
        <end position="140"/>
    </location>
</feature>
<dbReference type="Pfam" id="PF20382">
    <property type="entry name" value="DUF6677"/>
    <property type="match status" value="1"/>
</dbReference>
<keyword evidence="1" id="KW-1133">Transmembrane helix</keyword>
<evidence type="ECO:0000313" key="4">
    <source>
        <dbReference type="Proteomes" id="UP000320386"/>
    </source>
</evidence>
<feature type="transmembrane region" description="Helical" evidence="1">
    <location>
        <begin position="123"/>
        <end position="143"/>
    </location>
</feature>
<evidence type="ECO:0000256" key="1">
    <source>
        <dbReference type="SAM" id="Phobius"/>
    </source>
</evidence>
<dbReference type="EMBL" id="CP036280">
    <property type="protein sequence ID" value="QDU73023.1"/>
    <property type="molecule type" value="Genomic_DNA"/>
</dbReference>
<name>A0A518C1C2_9BACT</name>
<organism evidence="3 4">
    <name type="scientific">Mucisphaera calidilacus</name>
    <dbReference type="NCBI Taxonomy" id="2527982"/>
    <lineage>
        <taxon>Bacteria</taxon>
        <taxon>Pseudomonadati</taxon>
        <taxon>Planctomycetota</taxon>
        <taxon>Phycisphaerae</taxon>
        <taxon>Phycisphaerales</taxon>
        <taxon>Phycisphaeraceae</taxon>
        <taxon>Mucisphaera</taxon>
    </lineage>
</organism>
<protein>
    <recommendedName>
        <fullName evidence="2">DUF6677 domain-containing protein</fullName>
    </recommendedName>
</protein>
<proteinExistence type="predicted"/>
<accession>A0A518C1C2</accession>
<keyword evidence="1" id="KW-0812">Transmembrane</keyword>
<dbReference type="Proteomes" id="UP000320386">
    <property type="component" value="Chromosome"/>
</dbReference>
<gene>
    <name evidence="3" type="ORF">Pan265_29010</name>
</gene>
<dbReference type="AlphaFoldDB" id="A0A518C1C2"/>
<feature type="transmembrane region" description="Helical" evidence="1">
    <location>
        <begin position="36"/>
        <end position="58"/>
    </location>
</feature>
<sequence length="160" mass="17024">MTQDDHQPRWHILAAIAGWLIPGSGHALIGETRRGIILALSILTLWTAGLFIGGISVIDKANHPAWYGCQVLVAPAILVDLLHRSLTLDGQAPPPEGTVVQGIPATTPPFEPSMNRVHEQGTIFTALAGLLNLLAIIDVAYRYPAGRLPQQDPAGAQAHA</sequence>
<evidence type="ECO:0000259" key="2">
    <source>
        <dbReference type="Pfam" id="PF20382"/>
    </source>
</evidence>
<keyword evidence="1" id="KW-0472">Membrane</keyword>
<feature type="transmembrane region" description="Helical" evidence="1">
    <location>
        <begin position="12"/>
        <end position="29"/>
    </location>
</feature>
<dbReference type="InterPro" id="IPR046499">
    <property type="entry name" value="DUF6677"/>
</dbReference>
<dbReference type="RefSeq" id="WP_145447164.1">
    <property type="nucleotide sequence ID" value="NZ_CP036280.1"/>
</dbReference>
<keyword evidence="4" id="KW-1185">Reference proteome</keyword>
<dbReference type="KEGG" id="mcad:Pan265_29010"/>
<reference evidence="3 4" key="1">
    <citation type="submission" date="2019-02" db="EMBL/GenBank/DDBJ databases">
        <title>Deep-cultivation of Planctomycetes and their phenomic and genomic characterization uncovers novel biology.</title>
        <authorList>
            <person name="Wiegand S."/>
            <person name="Jogler M."/>
            <person name="Boedeker C."/>
            <person name="Pinto D."/>
            <person name="Vollmers J."/>
            <person name="Rivas-Marin E."/>
            <person name="Kohn T."/>
            <person name="Peeters S.H."/>
            <person name="Heuer A."/>
            <person name="Rast P."/>
            <person name="Oberbeckmann S."/>
            <person name="Bunk B."/>
            <person name="Jeske O."/>
            <person name="Meyerdierks A."/>
            <person name="Storesund J.E."/>
            <person name="Kallscheuer N."/>
            <person name="Luecker S."/>
            <person name="Lage O.M."/>
            <person name="Pohl T."/>
            <person name="Merkel B.J."/>
            <person name="Hornburger P."/>
            <person name="Mueller R.-W."/>
            <person name="Bruemmer F."/>
            <person name="Labrenz M."/>
            <person name="Spormann A.M."/>
            <person name="Op den Camp H."/>
            <person name="Overmann J."/>
            <person name="Amann R."/>
            <person name="Jetten M.S.M."/>
            <person name="Mascher T."/>
            <person name="Medema M.H."/>
            <person name="Devos D.P."/>
            <person name="Kaster A.-K."/>
            <person name="Ovreas L."/>
            <person name="Rohde M."/>
            <person name="Galperin M.Y."/>
            <person name="Jogler C."/>
        </authorList>
    </citation>
    <scope>NUCLEOTIDE SEQUENCE [LARGE SCALE GENOMIC DNA]</scope>
    <source>
        <strain evidence="3 4">Pan265</strain>
    </source>
</reference>
<dbReference type="OrthoDB" id="281398at2"/>